<reference evidence="2 3" key="1">
    <citation type="submission" date="2022-01" db="EMBL/GenBank/DDBJ databases">
        <title>Novel bile acid biosynthetic pathways are enriched in the microbiome of centenarians.</title>
        <authorList>
            <person name="Sato Y."/>
            <person name="Atarashi K."/>
            <person name="Plichta R.D."/>
            <person name="Arai Y."/>
            <person name="Sasajima S."/>
            <person name="Kearney M.S."/>
            <person name="Suda W."/>
            <person name="Takeshita K."/>
            <person name="Sasaki T."/>
            <person name="Okamoto S."/>
            <person name="Skelly N.A."/>
            <person name="Okamura Y."/>
            <person name="Vlamakis H."/>
            <person name="Li Y."/>
            <person name="Tanoue T."/>
            <person name="Takei H."/>
            <person name="Nittono H."/>
            <person name="Narushima S."/>
            <person name="Irie J."/>
            <person name="Itoh H."/>
            <person name="Moriya K."/>
            <person name="Sugiura Y."/>
            <person name="Suematsu M."/>
            <person name="Moritoki N."/>
            <person name="Shibata S."/>
            <person name="Littman R.D."/>
            <person name="Fischbach A.M."/>
            <person name="Uwamino Y."/>
            <person name="Inoue T."/>
            <person name="Honda A."/>
            <person name="Hattori M."/>
            <person name="Murai T."/>
            <person name="Xavier J.R."/>
            <person name="Hirose N."/>
            <person name="Honda K."/>
        </authorList>
    </citation>
    <scope>NUCLEOTIDE SEQUENCE [LARGE SCALE GENOMIC DNA]</scope>
    <source>
        <strain evidence="2 3">CE91-St30</strain>
    </source>
</reference>
<keyword evidence="3" id="KW-1185">Reference proteome</keyword>
<feature type="compositionally biased region" description="Polar residues" evidence="1">
    <location>
        <begin position="21"/>
        <end position="50"/>
    </location>
</feature>
<dbReference type="EMBL" id="AP025564">
    <property type="protein sequence ID" value="BDE97769.1"/>
    <property type="molecule type" value="Genomic_DNA"/>
</dbReference>
<dbReference type="Proteomes" id="UP001320544">
    <property type="component" value="Chromosome"/>
</dbReference>
<accession>A0ABN6MKI3</accession>
<feature type="region of interest" description="Disordered" evidence="1">
    <location>
        <begin position="15"/>
        <end position="50"/>
    </location>
</feature>
<organism evidence="2 3">
    <name type="scientific">Raoultibacter timonensis</name>
    <dbReference type="NCBI Taxonomy" id="1907662"/>
    <lineage>
        <taxon>Bacteria</taxon>
        <taxon>Bacillati</taxon>
        <taxon>Actinomycetota</taxon>
        <taxon>Coriobacteriia</taxon>
        <taxon>Eggerthellales</taxon>
        <taxon>Eggerthellaceae</taxon>
        <taxon>Raoultibacter</taxon>
    </lineage>
</organism>
<evidence type="ECO:0000256" key="1">
    <source>
        <dbReference type="SAM" id="MobiDB-lite"/>
    </source>
</evidence>
<evidence type="ECO:0000313" key="2">
    <source>
        <dbReference type="EMBL" id="BDE97769.1"/>
    </source>
</evidence>
<name>A0ABN6MKI3_9ACTN</name>
<gene>
    <name evidence="2" type="ORF">CE91St30_31020</name>
</gene>
<proteinExistence type="predicted"/>
<evidence type="ECO:0000313" key="3">
    <source>
        <dbReference type="Proteomes" id="UP001320544"/>
    </source>
</evidence>
<sequence>MELWLNMRHQSKPEAAKLMPSKTQVKIATNPSVAPKQSTTASARNGTTPTATAGIRTEAWCITSQSACAYPSTNTPNIAKMAAMRRVTANDSPYPKARGSAMLKPQYV</sequence>
<protein>
    <submittedName>
        <fullName evidence="2">Uncharacterized protein</fullName>
    </submittedName>
</protein>